<dbReference type="GO" id="GO:0046983">
    <property type="term" value="F:protein dimerization activity"/>
    <property type="evidence" value="ECO:0007669"/>
    <property type="project" value="InterPro"/>
</dbReference>
<feature type="domain" description="BHLH" evidence="2">
    <location>
        <begin position="206"/>
        <end position="289"/>
    </location>
</feature>
<feature type="compositionally biased region" description="Polar residues" evidence="1">
    <location>
        <begin position="1"/>
        <end position="13"/>
    </location>
</feature>
<dbReference type="InterPro" id="IPR036638">
    <property type="entry name" value="HLH_DNA-bd_sf"/>
</dbReference>
<feature type="compositionally biased region" description="Basic and acidic residues" evidence="1">
    <location>
        <begin position="341"/>
        <end position="352"/>
    </location>
</feature>
<dbReference type="SMART" id="SM00353">
    <property type="entry name" value="HLH"/>
    <property type="match status" value="1"/>
</dbReference>
<protein>
    <recommendedName>
        <fullName evidence="2">BHLH domain-containing protein</fullName>
    </recommendedName>
</protein>
<feature type="region of interest" description="Disordered" evidence="1">
    <location>
        <begin position="341"/>
        <end position="382"/>
    </location>
</feature>
<reference evidence="3" key="1">
    <citation type="submission" date="2020-12" db="EMBL/GenBank/DDBJ databases">
        <title>Metabolic potential, ecology and presence of endohyphal bacteria is reflected in genomic diversity of Mucoromycotina.</title>
        <authorList>
            <person name="Muszewska A."/>
            <person name="Okrasinska A."/>
            <person name="Steczkiewicz K."/>
            <person name="Drgas O."/>
            <person name="Orlowska M."/>
            <person name="Perlinska-Lenart U."/>
            <person name="Aleksandrzak-Piekarczyk T."/>
            <person name="Szatraj K."/>
            <person name="Zielenkiewicz U."/>
            <person name="Pilsyk S."/>
            <person name="Malc E."/>
            <person name="Mieczkowski P."/>
            <person name="Kruszewska J.S."/>
            <person name="Biernat P."/>
            <person name="Pawlowska J."/>
        </authorList>
    </citation>
    <scope>NUCLEOTIDE SEQUENCE</scope>
    <source>
        <strain evidence="3">WA0000051536</strain>
    </source>
</reference>
<organism evidence="3 4">
    <name type="scientific">Umbelopsis vinacea</name>
    <dbReference type="NCBI Taxonomy" id="44442"/>
    <lineage>
        <taxon>Eukaryota</taxon>
        <taxon>Fungi</taxon>
        <taxon>Fungi incertae sedis</taxon>
        <taxon>Mucoromycota</taxon>
        <taxon>Mucoromycotina</taxon>
        <taxon>Umbelopsidomycetes</taxon>
        <taxon>Umbelopsidales</taxon>
        <taxon>Umbelopsidaceae</taxon>
        <taxon>Umbelopsis</taxon>
    </lineage>
</organism>
<feature type="compositionally biased region" description="Polar residues" evidence="1">
    <location>
        <begin position="22"/>
        <end position="41"/>
    </location>
</feature>
<evidence type="ECO:0000313" key="4">
    <source>
        <dbReference type="Proteomes" id="UP000612746"/>
    </source>
</evidence>
<dbReference type="InterPro" id="IPR011598">
    <property type="entry name" value="bHLH_dom"/>
</dbReference>
<dbReference type="EMBL" id="JAEPRA010000007">
    <property type="protein sequence ID" value="KAG2182616.1"/>
    <property type="molecule type" value="Genomic_DNA"/>
</dbReference>
<gene>
    <name evidence="3" type="ORF">INT44_005595</name>
</gene>
<sequence length="463" mass="52647">MQFAPSRQQSPQHGASFGWPKDSTNQNQFNWDMFDQPTQGYLSPDSLSGDDRFHMRSSSTDSSYSVPTEEGINVLEAQYRNISDLNNVKVEDMAAPTNLNISMNAFTRKRPRSDLENSDFQSANPYNVAPSITIPSSPVSGLIGALPNNGCHSAPMTPTQPITPPNEVSYSMLVQDALACFQPRPSLREREQEEEDDKEYGSSDKINRIAHNAIERRYRNNINDCLSDLKNAVPALKFAKVKDNTIDDAQSNIEQGNEQEEELIDGVPVATKLNKATILRKATEYIVHLKATIEQSESENKALQNLILQLPRGGEVVSYYRLQKQQFEAYEQERMAYDRQMAHERKQREKREARRKSKMIRRGQLTEPMVKSRTSSTSSSSSSSQTFMVLFLGMTFFSNSNYLQPAHNMSSVAHDNGSSSMMYASKGFDFWYYLQDNLQQQQISIKEMQERRCTTIRATLLYL</sequence>
<dbReference type="PANTHER" id="PTHR47336">
    <property type="entry name" value="TRANSCRIPTION FACTOR HMS1-RELATED"/>
    <property type="match status" value="1"/>
</dbReference>
<evidence type="ECO:0000313" key="3">
    <source>
        <dbReference type="EMBL" id="KAG2182616.1"/>
    </source>
</evidence>
<evidence type="ECO:0000256" key="1">
    <source>
        <dbReference type="SAM" id="MobiDB-lite"/>
    </source>
</evidence>
<name>A0A8H7UEE0_9FUNG</name>
<feature type="region of interest" description="Disordered" evidence="1">
    <location>
        <begin position="183"/>
        <end position="202"/>
    </location>
</feature>
<dbReference type="SUPFAM" id="SSF47459">
    <property type="entry name" value="HLH, helix-loop-helix DNA-binding domain"/>
    <property type="match status" value="1"/>
</dbReference>
<accession>A0A8H7UEE0</accession>
<dbReference type="Gene3D" id="4.10.280.10">
    <property type="entry name" value="Helix-loop-helix DNA-binding domain"/>
    <property type="match status" value="1"/>
</dbReference>
<dbReference type="OrthoDB" id="2133190at2759"/>
<dbReference type="PANTHER" id="PTHR47336:SF2">
    <property type="entry name" value="TRANSCRIPTION FACTOR HMS1-RELATED"/>
    <property type="match status" value="1"/>
</dbReference>
<keyword evidence="4" id="KW-1185">Reference proteome</keyword>
<dbReference type="Proteomes" id="UP000612746">
    <property type="component" value="Unassembled WGS sequence"/>
</dbReference>
<dbReference type="AlphaFoldDB" id="A0A8H7UEE0"/>
<dbReference type="InterPro" id="IPR052099">
    <property type="entry name" value="Regulatory_TF_Diverse"/>
</dbReference>
<dbReference type="PROSITE" id="PS50888">
    <property type="entry name" value="BHLH"/>
    <property type="match status" value="1"/>
</dbReference>
<evidence type="ECO:0000259" key="2">
    <source>
        <dbReference type="PROSITE" id="PS50888"/>
    </source>
</evidence>
<dbReference type="Pfam" id="PF00010">
    <property type="entry name" value="HLH"/>
    <property type="match status" value="1"/>
</dbReference>
<proteinExistence type="predicted"/>
<feature type="compositionally biased region" description="Low complexity" evidence="1">
    <location>
        <begin position="372"/>
        <end position="382"/>
    </location>
</feature>
<comment type="caution">
    <text evidence="3">The sequence shown here is derived from an EMBL/GenBank/DDBJ whole genome shotgun (WGS) entry which is preliminary data.</text>
</comment>
<feature type="region of interest" description="Disordered" evidence="1">
    <location>
        <begin position="1"/>
        <end position="67"/>
    </location>
</feature>